<dbReference type="AlphaFoldDB" id="Q7U7U2"/>
<accession>Q7U7U2</accession>
<evidence type="ECO:0008006" key="3">
    <source>
        <dbReference type="Google" id="ProtNLM"/>
    </source>
</evidence>
<evidence type="ECO:0000313" key="2">
    <source>
        <dbReference type="Proteomes" id="UP000001422"/>
    </source>
</evidence>
<protein>
    <recommendedName>
        <fullName evidence="3">DUF1651 domain-containing protein</fullName>
    </recommendedName>
</protein>
<dbReference type="HOGENOM" id="CLU_181608_0_0_3"/>
<evidence type="ECO:0000313" key="1">
    <source>
        <dbReference type="EMBL" id="CAE07403.1"/>
    </source>
</evidence>
<dbReference type="EMBL" id="BX569691">
    <property type="protein sequence ID" value="CAE07403.1"/>
    <property type="molecule type" value="Genomic_DNA"/>
</dbReference>
<reference evidence="1 2" key="1">
    <citation type="journal article" date="2003" name="Nature">
        <title>The genome of a motile marine Synechococcus.</title>
        <authorList>
            <person name="Palenik B."/>
            <person name="Brahamsha B."/>
            <person name="Larimer F."/>
            <person name="Land M."/>
            <person name="Hauser L."/>
            <person name="Chain P."/>
            <person name="Lamerdin J."/>
            <person name="Regala W."/>
            <person name="Allen E.A."/>
            <person name="McCarren J."/>
            <person name="Paulsen I."/>
            <person name="Dufresne A."/>
            <person name="Partensky F."/>
            <person name="Webb E."/>
            <person name="Waterbury J."/>
        </authorList>
    </citation>
    <scope>NUCLEOTIDE SEQUENCE [LARGE SCALE GENOMIC DNA]</scope>
    <source>
        <strain evidence="1 2">WH8102</strain>
    </source>
</reference>
<dbReference type="RefSeq" id="WP_011127753.1">
    <property type="nucleotide sequence ID" value="NC_005070.1"/>
</dbReference>
<keyword evidence="2" id="KW-1185">Reference proteome</keyword>
<proteinExistence type="predicted"/>
<name>Q7U7U2_PARMW</name>
<gene>
    <name evidence="1" type="ordered locus">SYNW0888</name>
</gene>
<sequence length="86" mass="10473">MERKIRQTYRPRGHRWLVNVDQHKVVEFQPEEPTADGQWVTLRTFHWRPPDCPIPETRRRMARHKAIEAWETMVSTGWRRCSPPVR</sequence>
<organism evidence="1 2">
    <name type="scientific">Parasynechococcus marenigrum (strain WH8102)</name>
    <dbReference type="NCBI Taxonomy" id="84588"/>
    <lineage>
        <taxon>Bacteria</taxon>
        <taxon>Bacillati</taxon>
        <taxon>Cyanobacteriota</taxon>
        <taxon>Cyanophyceae</taxon>
        <taxon>Synechococcales</taxon>
        <taxon>Prochlorococcaceae</taxon>
        <taxon>Parasynechococcus</taxon>
        <taxon>Parasynechococcus marenigrum</taxon>
    </lineage>
</organism>
<dbReference type="Proteomes" id="UP000001422">
    <property type="component" value="Chromosome"/>
</dbReference>
<dbReference type="InterPro" id="IPR012447">
    <property type="entry name" value="DUF1651"/>
</dbReference>
<dbReference type="Pfam" id="PF07864">
    <property type="entry name" value="DUF1651"/>
    <property type="match status" value="1"/>
</dbReference>
<dbReference type="KEGG" id="syw:SYNW0888"/>